<dbReference type="GO" id="GO:0003824">
    <property type="term" value="F:catalytic activity"/>
    <property type="evidence" value="ECO:0007669"/>
    <property type="project" value="InterPro"/>
</dbReference>
<dbReference type="SUPFAM" id="SSF56219">
    <property type="entry name" value="DNase I-like"/>
    <property type="match status" value="1"/>
</dbReference>
<feature type="transmembrane region" description="Helical" evidence="1">
    <location>
        <begin position="1151"/>
        <end position="1173"/>
    </location>
</feature>
<dbReference type="Pfam" id="PF22073">
    <property type="entry name" value="Cep192_D4"/>
    <property type="match status" value="1"/>
</dbReference>
<dbReference type="RefSeq" id="WP_089842577.1">
    <property type="nucleotide sequence ID" value="NZ_FOZL01000002.1"/>
</dbReference>
<dbReference type="InterPro" id="IPR001322">
    <property type="entry name" value="Lamin_tail_dom"/>
</dbReference>
<evidence type="ECO:0000256" key="2">
    <source>
        <dbReference type="SAM" id="SignalP"/>
    </source>
</evidence>
<dbReference type="Pfam" id="PF03372">
    <property type="entry name" value="Exo_endo_phos"/>
    <property type="match status" value="1"/>
</dbReference>
<accession>A0A1I6MYG3</accession>
<reference evidence="4 5" key="1">
    <citation type="submission" date="2016-10" db="EMBL/GenBank/DDBJ databases">
        <authorList>
            <person name="de Groot N.N."/>
        </authorList>
    </citation>
    <scope>NUCLEOTIDE SEQUENCE [LARGE SCALE GENOMIC DNA]</scope>
    <source>
        <strain evidence="4 5">DSM 21001</strain>
    </source>
</reference>
<dbReference type="Pfam" id="PF00932">
    <property type="entry name" value="LTD"/>
    <property type="match status" value="1"/>
</dbReference>
<dbReference type="AlphaFoldDB" id="A0A1I6MYG3"/>
<name>A0A1I6MYG3_9BACT</name>
<dbReference type="Gene3D" id="3.60.10.10">
    <property type="entry name" value="Endonuclease/exonuclease/phosphatase"/>
    <property type="match status" value="1"/>
</dbReference>
<dbReference type="InterPro" id="IPR005135">
    <property type="entry name" value="Endo/exonuclease/phosphatase"/>
</dbReference>
<dbReference type="Gene3D" id="2.60.40.10">
    <property type="entry name" value="Immunoglobulins"/>
    <property type="match status" value="1"/>
</dbReference>
<dbReference type="InterPro" id="IPR054090">
    <property type="entry name" value="Cep192_Spd-2-like_dom"/>
</dbReference>
<sequence length="1205" mass="123133">MITSPSSPYASRLWALVVAVLCLTGLAQASVPTGAIITQVYGAGGNSGATYNADYVEIFNPTSSTLTLSNYSIQYASVAGTTIASVTTLPPSITLQPGQYYLIAAAAGSVGAALPTPDSPNAPFAIAATAGKIYLVNSTNKLTAACPATDPSIVDFVAFGSTPNCAYGTAAPAPSATTAIIRANACNITGNNSTDYAARTPTPHNASSTLAPCSNTGSSPLAATALATPSTLYLGNTTLLTATVIPGTLPNSTGIAVTADLSTIGGVTNQPFYDDGTHGDVTAGDNVFSFSATPTATGTFTLPVSVSDAQAQSAAPTIALTVAAAPPTVSIQTIQANKPSTYATQAVTTSGIVIGVKSNGFYIESKNATTNPTTPQGILVYTGSTRLPSYIAIGNEVQVQGTVNTYPAYPSATLTPGTEIDGPQTFTLLTTGNTLPTPITLTAAQDSPAGGIKQFTQYEGSRIAIGSVTTTSGTDASLNEATETNTSNGRFYGVVTGVPRPFREPGVSVTDTLYGTIPSGVTVWDSNPELLYFDSLAFGAPAIDLTSNAILTGVSGVMDFSFGSPEILIDAANRPTVTGLMTAQPVPAQAATEFTAASFNMERFYNDVADADNPGSSVVIVTTAAYQRRLAKASLAIRNVLNFPDIIGAQEIENINVLTDLANKISADALTAGQTDPVYKPYLFLATDGTGINTGVLVKSTRVNTVKAEQFGLTTTFTNAGGNQAVLNDRTPLVMHLGVKRANGAPDYPVTFISVHQRSLINVDDPTSTGATVRLKREAQAEYLARLIQGYQAAGEHVITVGDYNAFEFSDGFVDSLGVTTGKPVPSTQVITPPVANLVTPNLVDLVTLLPAAQRQSYVETGSAQVLDHVVVTSDLVPLETRLVYAHIDADFPLVYQNDATRPERVSDHDPVVAYFTIPPAPAAISLSASTLTFAGQLSGSTSAAQTVTVTNTGFAALTFSSIAVSTTTFAQTNTCGTSLAPSATCTISVTFKPTATGAATGTITITSNASTSPTTIALTGTGTDFTLTTTTQTQTVTNGNTATVSLALTSIGGYTGQVTFACTGLLTGETCTTTPVTLAATGTTTATVTISTTRQVTPNAKATGTTRAANHTATSNGTTRLAGISFAGLTLLALAGSIKRRSLGRYTRLLSLFALLATLGALAGCNDAGVTFNPSGTPSGTGNIGIVATSAGVSHTITVQVVVQ</sequence>
<dbReference type="InterPro" id="IPR036415">
    <property type="entry name" value="Lamin_tail_dom_sf"/>
</dbReference>
<gene>
    <name evidence="4" type="ORF">SAMN05421771_3787</name>
</gene>
<dbReference type="NCBIfam" id="NF012200">
    <property type="entry name" value="choice_anch_D"/>
    <property type="match status" value="1"/>
</dbReference>
<dbReference type="EMBL" id="FOZL01000002">
    <property type="protein sequence ID" value="SFS20726.1"/>
    <property type="molecule type" value="Genomic_DNA"/>
</dbReference>
<dbReference type="Proteomes" id="UP000199024">
    <property type="component" value="Unassembled WGS sequence"/>
</dbReference>
<keyword evidence="1" id="KW-0472">Membrane</keyword>
<dbReference type="PANTHER" id="PTHR42834">
    <property type="entry name" value="ENDONUCLEASE/EXONUCLEASE/PHOSPHATASE FAMILY PROTEIN (AFU_ORTHOLOGUE AFUA_3G09210)"/>
    <property type="match status" value="1"/>
</dbReference>
<keyword evidence="5" id="KW-1185">Reference proteome</keyword>
<dbReference type="STRING" id="474950.SAMN05421771_3787"/>
<evidence type="ECO:0000256" key="1">
    <source>
        <dbReference type="SAM" id="Phobius"/>
    </source>
</evidence>
<proteinExistence type="predicted"/>
<evidence type="ECO:0000313" key="5">
    <source>
        <dbReference type="Proteomes" id="UP000199024"/>
    </source>
</evidence>
<dbReference type="PANTHER" id="PTHR42834:SF1">
    <property type="entry name" value="ENDONUCLEASE_EXONUCLEASE_PHOSPHATASE FAMILY PROTEIN (AFU_ORTHOLOGUE AFUA_3G09210)"/>
    <property type="match status" value="1"/>
</dbReference>
<keyword evidence="1" id="KW-1133">Transmembrane helix</keyword>
<keyword evidence="2" id="KW-0732">Signal</keyword>
<feature type="signal peptide" evidence="2">
    <location>
        <begin position="1"/>
        <end position="29"/>
    </location>
</feature>
<dbReference type="PROSITE" id="PS51841">
    <property type="entry name" value="LTD"/>
    <property type="match status" value="1"/>
</dbReference>
<dbReference type="OrthoDB" id="9801679at2"/>
<evidence type="ECO:0000259" key="3">
    <source>
        <dbReference type="PROSITE" id="PS51841"/>
    </source>
</evidence>
<evidence type="ECO:0000313" key="4">
    <source>
        <dbReference type="EMBL" id="SFS20726.1"/>
    </source>
</evidence>
<dbReference type="InterPro" id="IPR013783">
    <property type="entry name" value="Ig-like_fold"/>
</dbReference>
<organism evidence="4 5">
    <name type="scientific">Granulicella pectinivorans</name>
    <dbReference type="NCBI Taxonomy" id="474950"/>
    <lineage>
        <taxon>Bacteria</taxon>
        <taxon>Pseudomonadati</taxon>
        <taxon>Acidobacteriota</taxon>
        <taxon>Terriglobia</taxon>
        <taxon>Terriglobales</taxon>
        <taxon>Acidobacteriaceae</taxon>
        <taxon>Granulicella</taxon>
    </lineage>
</organism>
<protein>
    <recommendedName>
        <fullName evidence="3">LTD domain-containing protein</fullName>
    </recommendedName>
</protein>
<dbReference type="NCBIfam" id="NF041940">
    <property type="entry name" value="choice_anch_X"/>
    <property type="match status" value="1"/>
</dbReference>
<dbReference type="Gene3D" id="2.60.40.1260">
    <property type="entry name" value="Lamin Tail domain"/>
    <property type="match status" value="1"/>
</dbReference>
<feature type="transmembrane region" description="Helical" evidence="1">
    <location>
        <begin position="1122"/>
        <end position="1139"/>
    </location>
</feature>
<feature type="domain" description="LTD" evidence="3">
    <location>
        <begin position="24"/>
        <end position="161"/>
    </location>
</feature>
<dbReference type="InterPro" id="IPR036691">
    <property type="entry name" value="Endo/exonu/phosph_ase_sf"/>
</dbReference>
<feature type="transmembrane region" description="Helical" evidence="1">
    <location>
        <begin position="1185"/>
        <end position="1204"/>
    </location>
</feature>
<feature type="chain" id="PRO_5011470841" description="LTD domain-containing protein" evidence="2">
    <location>
        <begin position="30"/>
        <end position="1205"/>
    </location>
</feature>
<dbReference type="SUPFAM" id="SSF74853">
    <property type="entry name" value="Lamin A/C globular tail domain"/>
    <property type="match status" value="1"/>
</dbReference>
<keyword evidence="1" id="KW-0812">Transmembrane</keyword>